<gene>
    <name evidence="1" type="ORF">A4A49_12073</name>
</gene>
<reference evidence="1" key="1">
    <citation type="submission" date="2016-11" db="EMBL/GenBank/DDBJ databases">
        <title>The genome of Nicotiana attenuata.</title>
        <authorList>
            <person name="Xu S."/>
            <person name="Brockmoeller T."/>
            <person name="Gaquerel E."/>
            <person name="Navarro A."/>
            <person name="Kuhl H."/>
            <person name="Gase K."/>
            <person name="Ling Z."/>
            <person name="Zhou W."/>
            <person name="Kreitzer C."/>
            <person name="Stanke M."/>
            <person name="Tang H."/>
            <person name="Lyons E."/>
            <person name="Pandey P."/>
            <person name="Pandey S.P."/>
            <person name="Timmermann B."/>
            <person name="Baldwin I.T."/>
        </authorList>
    </citation>
    <scope>NUCLEOTIDE SEQUENCE [LARGE SCALE GENOMIC DNA]</scope>
    <source>
        <strain evidence="1">UT</strain>
    </source>
</reference>
<name>A0A314L6E7_NICAT</name>
<protein>
    <submittedName>
        <fullName evidence="1">Uncharacterized protein</fullName>
    </submittedName>
</protein>
<accession>A0A314L6E7</accession>
<dbReference type="EMBL" id="MJEQ01000349">
    <property type="protein sequence ID" value="OIT37125.1"/>
    <property type="molecule type" value="Genomic_DNA"/>
</dbReference>
<sequence>MVYSKSKCRHEHLGCTGLQFRRCLAGSQGAHACIYSWNSSILYPLPIAVITSAAQGRRGNFVYYLMAIGTNLSKNPYLFFSRCGLAKRWGHIDVS</sequence>
<organism evidence="1 2">
    <name type="scientific">Nicotiana attenuata</name>
    <name type="common">Coyote tobacco</name>
    <dbReference type="NCBI Taxonomy" id="49451"/>
    <lineage>
        <taxon>Eukaryota</taxon>
        <taxon>Viridiplantae</taxon>
        <taxon>Streptophyta</taxon>
        <taxon>Embryophyta</taxon>
        <taxon>Tracheophyta</taxon>
        <taxon>Spermatophyta</taxon>
        <taxon>Magnoliopsida</taxon>
        <taxon>eudicotyledons</taxon>
        <taxon>Gunneridae</taxon>
        <taxon>Pentapetalae</taxon>
        <taxon>asterids</taxon>
        <taxon>lamiids</taxon>
        <taxon>Solanales</taxon>
        <taxon>Solanaceae</taxon>
        <taxon>Nicotianoideae</taxon>
        <taxon>Nicotianeae</taxon>
        <taxon>Nicotiana</taxon>
    </lineage>
</organism>
<dbReference type="Gramene" id="OIT37125">
    <property type="protein sequence ID" value="OIT37125"/>
    <property type="gene ID" value="A4A49_12073"/>
</dbReference>
<evidence type="ECO:0000313" key="2">
    <source>
        <dbReference type="Proteomes" id="UP000187609"/>
    </source>
</evidence>
<keyword evidence="2" id="KW-1185">Reference proteome</keyword>
<dbReference type="Proteomes" id="UP000187609">
    <property type="component" value="Unassembled WGS sequence"/>
</dbReference>
<proteinExistence type="predicted"/>
<comment type="caution">
    <text evidence="1">The sequence shown here is derived from an EMBL/GenBank/DDBJ whole genome shotgun (WGS) entry which is preliminary data.</text>
</comment>
<dbReference type="AlphaFoldDB" id="A0A314L6E7"/>
<evidence type="ECO:0000313" key="1">
    <source>
        <dbReference type="EMBL" id="OIT37125.1"/>
    </source>
</evidence>